<reference evidence="1 2" key="1">
    <citation type="journal article" date="2015" name="Genome Announc.">
        <title>Draft Genome Sequence of the Terrestrial Cyanobacterium Scytonema millei VB511283, Isolated from Eastern India.</title>
        <authorList>
            <person name="Sen D."/>
            <person name="Chandrababunaidu M.M."/>
            <person name="Singh D."/>
            <person name="Sanghi N."/>
            <person name="Ghorai A."/>
            <person name="Mishra G.P."/>
            <person name="Madduluri M."/>
            <person name="Adhikary S.P."/>
            <person name="Tripathy S."/>
        </authorList>
    </citation>
    <scope>NUCLEOTIDE SEQUENCE [LARGE SCALE GENOMIC DNA]</scope>
    <source>
        <strain evidence="1 2">VB511283</strain>
    </source>
</reference>
<dbReference type="RefSeq" id="WP_132867139.1">
    <property type="nucleotide sequence ID" value="NZ_JTJC03000004.1"/>
</dbReference>
<accession>A0A9X5E6G4</accession>
<dbReference type="Proteomes" id="UP000031532">
    <property type="component" value="Unassembled WGS sequence"/>
</dbReference>
<dbReference type="EMBL" id="JTJC03000004">
    <property type="protein sequence ID" value="NHC36054.1"/>
    <property type="molecule type" value="Genomic_DNA"/>
</dbReference>
<organism evidence="1 2">
    <name type="scientific">Scytonema millei VB511283</name>
    <dbReference type="NCBI Taxonomy" id="1245923"/>
    <lineage>
        <taxon>Bacteria</taxon>
        <taxon>Bacillati</taxon>
        <taxon>Cyanobacteriota</taxon>
        <taxon>Cyanophyceae</taxon>
        <taxon>Nostocales</taxon>
        <taxon>Scytonemataceae</taxon>
        <taxon>Scytonema</taxon>
    </lineage>
</organism>
<dbReference type="OrthoDB" id="574445at2"/>
<proteinExistence type="predicted"/>
<comment type="caution">
    <text evidence="1">The sequence shown here is derived from an EMBL/GenBank/DDBJ whole genome shotgun (WGS) entry which is preliminary data.</text>
</comment>
<protein>
    <submittedName>
        <fullName evidence="1">Uncharacterized protein</fullName>
    </submittedName>
</protein>
<evidence type="ECO:0000313" key="2">
    <source>
        <dbReference type="Proteomes" id="UP000031532"/>
    </source>
</evidence>
<sequence>MKIQVLDIQIGDRIIAYCNNKRQACTVKQILVSERDSIALTVCPSTNYRISLSRVVRFHRDASIDLAS</sequence>
<keyword evidence="2" id="KW-1185">Reference proteome</keyword>
<dbReference type="AlphaFoldDB" id="A0A9X5E6G4"/>
<name>A0A9X5E6G4_9CYAN</name>
<gene>
    <name evidence="1" type="ORF">QH73_0015595</name>
</gene>
<evidence type="ECO:0000313" key="1">
    <source>
        <dbReference type="EMBL" id="NHC36054.1"/>
    </source>
</evidence>